<comment type="caution">
    <text evidence="2">The sequence shown here is derived from an EMBL/GenBank/DDBJ whole genome shotgun (WGS) entry which is preliminary data.</text>
</comment>
<dbReference type="EMBL" id="JAWQEG010005656">
    <property type="protein sequence ID" value="KAK3857239.1"/>
    <property type="molecule type" value="Genomic_DNA"/>
</dbReference>
<feature type="compositionally biased region" description="Polar residues" evidence="1">
    <location>
        <begin position="43"/>
        <end position="53"/>
    </location>
</feature>
<evidence type="ECO:0000256" key="1">
    <source>
        <dbReference type="SAM" id="MobiDB-lite"/>
    </source>
</evidence>
<evidence type="ECO:0000313" key="3">
    <source>
        <dbReference type="Proteomes" id="UP001286313"/>
    </source>
</evidence>
<name>A0AAE1BXL6_PETCI</name>
<dbReference type="Proteomes" id="UP001286313">
    <property type="component" value="Unassembled WGS sequence"/>
</dbReference>
<reference evidence="2" key="1">
    <citation type="submission" date="2023-10" db="EMBL/GenBank/DDBJ databases">
        <title>Genome assemblies of two species of porcelain crab, Petrolisthes cinctipes and Petrolisthes manimaculis (Anomura: Porcellanidae).</title>
        <authorList>
            <person name="Angst P."/>
        </authorList>
    </citation>
    <scope>NUCLEOTIDE SEQUENCE</scope>
    <source>
        <strain evidence="2">PB745_01</strain>
        <tissue evidence="2">Gill</tissue>
    </source>
</reference>
<evidence type="ECO:0000313" key="2">
    <source>
        <dbReference type="EMBL" id="KAK3857239.1"/>
    </source>
</evidence>
<feature type="region of interest" description="Disordered" evidence="1">
    <location>
        <begin position="29"/>
        <end position="53"/>
    </location>
</feature>
<feature type="non-terminal residue" evidence="2">
    <location>
        <position position="1"/>
    </location>
</feature>
<proteinExistence type="predicted"/>
<accession>A0AAE1BXL6</accession>
<sequence>KGGKPALHVDEKSANPVLARIQCCQGRKGRERRDCSEAIHPSIQPTPTHTPRD</sequence>
<keyword evidence="3" id="KW-1185">Reference proteome</keyword>
<organism evidence="2 3">
    <name type="scientific">Petrolisthes cinctipes</name>
    <name type="common">Flat porcelain crab</name>
    <dbReference type="NCBI Taxonomy" id="88211"/>
    <lineage>
        <taxon>Eukaryota</taxon>
        <taxon>Metazoa</taxon>
        <taxon>Ecdysozoa</taxon>
        <taxon>Arthropoda</taxon>
        <taxon>Crustacea</taxon>
        <taxon>Multicrustacea</taxon>
        <taxon>Malacostraca</taxon>
        <taxon>Eumalacostraca</taxon>
        <taxon>Eucarida</taxon>
        <taxon>Decapoda</taxon>
        <taxon>Pleocyemata</taxon>
        <taxon>Anomura</taxon>
        <taxon>Galatheoidea</taxon>
        <taxon>Porcellanidae</taxon>
        <taxon>Petrolisthes</taxon>
    </lineage>
</organism>
<gene>
    <name evidence="2" type="ORF">Pcinc_036495</name>
</gene>
<dbReference type="AlphaFoldDB" id="A0AAE1BXL6"/>
<protein>
    <submittedName>
        <fullName evidence="2">Uncharacterized protein</fullName>
    </submittedName>
</protein>